<reference evidence="2" key="1">
    <citation type="submission" date="2020-04" db="EMBL/GenBank/DDBJ databases">
        <authorList>
            <person name="Chiriac C."/>
            <person name="Salcher M."/>
            <person name="Ghai R."/>
            <person name="Kavagutti S V."/>
        </authorList>
    </citation>
    <scope>NUCLEOTIDE SEQUENCE</scope>
</reference>
<sequence>MTSKHNMMPDWDPYEVLISAHNRTNGLEEAVRQLQNNILELNALIRKQTQVIKHQETIINQLRSQQTRTDDILVRLIDACPGTKD</sequence>
<keyword evidence="1" id="KW-0175">Coiled coil</keyword>
<protein>
    <submittedName>
        <fullName evidence="2">Uncharacterized protein</fullName>
    </submittedName>
</protein>
<gene>
    <name evidence="2" type="ORF">UFOVP645_11</name>
</gene>
<dbReference type="EMBL" id="LR796622">
    <property type="protein sequence ID" value="CAB4154564.1"/>
    <property type="molecule type" value="Genomic_DNA"/>
</dbReference>
<name>A0A6J5NGN8_9CAUD</name>
<organism evidence="2">
    <name type="scientific">uncultured Caudovirales phage</name>
    <dbReference type="NCBI Taxonomy" id="2100421"/>
    <lineage>
        <taxon>Viruses</taxon>
        <taxon>Duplodnaviria</taxon>
        <taxon>Heunggongvirae</taxon>
        <taxon>Uroviricota</taxon>
        <taxon>Caudoviricetes</taxon>
        <taxon>Peduoviridae</taxon>
        <taxon>Maltschvirus</taxon>
        <taxon>Maltschvirus maltsch</taxon>
    </lineage>
</organism>
<accession>A0A6J5NGN8</accession>
<evidence type="ECO:0000256" key="1">
    <source>
        <dbReference type="SAM" id="Coils"/>
    </source>
</evidence>
<feature type="coiled-coil region" evidence="1">
    <location>
        <begin position="17"/>
        <end position="51"/>
    </location>
</feature>
<proteinExistence type="predicted"/>
<evidence type="ECO:0000313" key="2">
    <source>
        <dbReference type="EMBL" id="CAB4154564.1"/>
    </source>
</evidence>